<dbReference type="InterPro" id="IPR050131">
    <property type="entry name" value="Peptidase_S8_subtilisin-like"/>
</dbReference>
<feature type="active site" description="Charge relay system" evidence="5">
    <location>
        <position position="250"/>
    </location>
</feature>
<evidence type="ECO:0000259" key="6">
    <source>
        <dbReference type="Pfam" id="PF00082"/>
    </source>
</evidence>
<evidence type="ECO:0000256" key="5">
    <source>
        <dbReference type="PROSITE-ProRule" id="PRU01240"/>
    </source>
</evidence>
<gene>
    <name evidence="7" type="ORF">SAMN05443248_0630</name>
</gene>
<evidence type="ECO:0000256" key="3">
    <source>
        <dbReference type="ARBA" id="ARBA00022801"/>
    </source>
</evidence>
<dbReference type="GO" id="GO:0006508">
    <property type="term" value="P:proteolysis"/>
    <property type="evidence" value="ECO:0007669"/>
    <property type="project" value="UniProtKB-KW"/>
</dbReference>
<dbReference type="InterPro" id="IPR015500">
    <property type="entry name" value="Peptidase_S8_subtilisin-rel"/>
</dbReference>
<dbReference type="Proteomes" id="UP000189796">
    <property type="component" value="Chromosome I"/>
</dbReference>
<dbReference type="EMBL" id="LT670817">
    <property type="protein sequence ID" value="SHG19254.1"/>
    <property type="molecule type" value="Genomic_DNA"/>
</dbReference>
<evidence type="ECO:0000256" key="1">
    <source>
        <dbReference type="ARBA" id="ARBA00011073"/>
    </source>
</evidence>
<reference evidence="7 8" key="1">
    <citation type="submission" date="2016-11" db="EMBL/GenBank/DDBJ databases">
        <authorList>
            <person name="Jaros S."/>
            <person name="Januszkiewicz K."/>
            <person name="Wedrychowicz H."/>
        </authorList>
    </citation>
    <scope>NUCLEOTIDE SEQUENCE [LARGE SCALE GENOMIC DNA]</scope>
    <source>
        <strain evidence="7 8">GAS138</strain>
    </source>
</reference>
<dbReference type="RefSeq" id="WP_197689269.1">
    <property type="nucleotide sequence ID" value="NZ_LT670817.1"/>
</dbReference>
<dbReference type="InterPro" id="IPR023828">
    <property type="entry name" value="Peptidase_S8_Ser-AS"/>
</dbReference>
<dbReference type="PANTHER" id="PTHR43806">
    <property type="entry name" value="PEPTIDASE S8"/>
    <property type="match status" value="1"/>
</dbReference>
<evidence type="ECO:0000256" key="4">
    <source>
        <dbReference type="ARBA" id="ARBA00022825"/>
    </source>
</evidence>
<comment type="similarity">
    <text evidence="1 5">Belongs to the peptidase S8 family.</text>
</comment>
<dbReference type="Pfam" id="PF00082">
    <property type="entry name" value="Peptidase_S8"/>
    <property type="match status" value="1"/>
</dbReference>
<keyword evidence="4 5" id="KW-0720">Serine protease</keyword>
<keyword evidence="2 5" id="KW-0645">Protease</keyword>
<dbReference type="InterPro" id="IPR000209">
    <property type="entry name" value="Peptidase_S8/S53_dom"/>
</dbReference>
<sequence length="311" mass="31905">MLRAAFIAQNQGPAPSGGDGGQSGLDAVKLAALMELSAGRPEISIGLIDGPVVTDHPDLTIGHIREVPGKLGSACVRTDSAACQHGTFVAGILSAKRGSPAPAICPDCTLLVRTVFTETPGELEQPSAEPGELTAAILACIEAGARVLNLSLALMQPSTQAKRTLLEALDHAARRGVVIVAAAGNQGTVGSTVITGHPWVIPVAACGLSGKPLNESNLGHSIGRRGFRAPGEQITSLGSEGEAITLGGTSAAAPFVTGAIALVWSQFPFLSAAQIRLAFVHAHARARTKVTPPLLNAWAAYQLLLATHSRR</sequence>
<evidence type="ECO:0000256" key="2">
    <source>
        <dbReference type="ARBA" id="ARBA00022670"/>
    </source>
</evidence>
<dbReference type="PANTHER" id="PTHR43806:SF11">
    <property type="entry name" value="CEREVISIN-RELATED"/>
    <property type="match status" value="1"/>
</dbReference>
<dbReference type="InterPro" id="IPR036852">
    <property type="entry name" value="Peptidase_S8/S53_dom_sf"/>
</dbReference>
<evidence type="ECO:0000313" key="8">
    <source>
        <dbReference type="Proteomes" id="UP000189796"/>
    </source>
</evidence>
<dbReference type="AlphaFoldDB" id="A0A1M5HTG1"/>
<feature type="active site" description="Charge relay system" evidence="5">
    <location>
        <position position="49"/>
    </location>
</feature>
<dbReference type="Gene3D" id="3.40.50.200">
    <property type="entry name" value="Peptidase S8/S53 domain"/>
    <property type="match status" value="1"/>
</dbReference>
<feature type="active site" description="Charge relay system" evidence="5">
    <location>
        <position position="85"/>
    </location>
</feature>
<keyword evidence="3 5" id="KW-0378">Hydrolase</keyword>
<name>A0A1M5HTG1_9BRAD</name>
<feature type="domain" description="Peptidase S8/S53" evidence="6">
    <location>
        <begin position="42"/>
        <end position="283"/>
    </location>
</feature>
<dbReference type="GO" id="GO:0004252">
    <property type="term" value="F:serine-type endopeptidase activity"/>
    <property type="evidence" value="ECO:0007669"/>
    <property type="project" value="UniProtKB-UniRule"/>
</dbReference>
<dbReference type="PROSITE" id="PS51892">
    <property type="entry name" value="SUBTILASE"/>
    <property type="match status" value="1"/>
</dbReference>
<dbReference type="SUPFAM" id="SSF52743">
    <property type="entry name" value="Subtilisin-like"/>
    <property type="match status" value="1"/>
</dbReference>
<organism evidence="7 8">
    <name type="scientific">Bradyrhizobium erythrophlei</name>
    <dbReference type="NCBI Taxonomy" id="1437360"/>
    <lineage>
        <taxon>Bacteria</taxon>
        <taxon>Pseudomonadati</taxon>
        <taxon>Pseudomonadota</taxon>
        <taxon>Alphaproteobacteria</taxon>
        <taxon>Hyphomicrobiales</taxon>
        <taxon>Nitrobacteraceae</taxon>
        <taxon>Bradyrhizobium</taxon>
    </lineage>
</organism>
<dbReference type="PRINTS" id="PR00723">
    <property type="entry name" value="SUBTILISIN"/>
</dbReference>
<dbReference type="PROSITE" id="PS00138">
    <property type="entry name" value="SUBTILASE_SER"/>
    <property type="match status" value="1"/>
</dbReference>
<evidence type="ECO:0000313" key="7">
    <source>
        <dbReference type="EMBL" id="SHG19254.1"/>
    </source>
</evidence>
<proteinExistence type="inferred from homology"/>
<protein>
    <submittedName>
        <fullName evidence="7">Subtilase family protein</fullName>
    </submittedName>
</protein>
<accession>A0A1M5HTG1</accession>